<dbReference type="SUPFAM" id="SSF51735">
    <property type="entry name" value="NAD(P)-binding Rossmann-fold domains"/>
    <property type="match status" value="1"/>
</dbReference>
<sequence>MHLQGRSALVVGGTSGVGEATAERLVAEGCTVVITGRDVVKGRAAAQRIGAVFCRADVRDVDAMIAAVDTAADLGAMGVLVHCAGVGHAARTIGRDCAYSSAHSLDDFRETIDINLVGTFNAVRLAASAIARTDPDELGQRGAIVLTSSLAAMVGQTGQAAYAASKAGQLGLLLPLARDLSSKGIRVNAVVPGGMDTAIYGPEGPSEALRRAVSDAAIFPKRMGRPAEFASLVVELLRNDYINASAVELAAGTVQLPR</sequence>
<dbReference type="GO" id="GO:0016491">
    <property type="term" value="F:oxidoreductase activity"/>
    <property type="evidence" value="ECO:0007669"/>
    <property type="project" value="UniProtKB-KW"/>
</dbReference>
<evidence type="ECO:0000313" key="4">
    <source>
        <dbReference type="EMBL" id="KOS58241.1"/>
    </source>
</evidence>
<dbReference type="PANTHER" id="PTHR43658">
    <property type="entry name" value="SHORT-CHAIN DEHYDROGENASE/REDUCTASE"/>
    <property type="match status" value="1"/>
</dbReference>
<feature type="domain" description="Ketoreductase" evidence="3">
    <location>
        <begin position="6"/>
        <end position="195"/>
    </location>
</feature>
<dbReference type="Pfam" id="PF00106">
    <property type="entry name" value="adh_short"/>
    <property type="match status" value="1"/>
</dbReference>
<organism evidence="4 5">
    <name type="scientific">Rhodococcus rhodochrous KG-21</name>
    <dbReference type="NCBI Taxonomy" id="1441923"/>
    <lineage>
        <taxon>Bacteria</taxon>
        <taxon>Bacillati</taxon>
        <taxon>Actinomycetota</taxon>
        <taxon>Actinomycetes</taxon>
        <taxon>Mycobacteriales</taxon>
        <taxon>Nocardiaceae</taxon>
        <taxon>Rhodococcus</taxon>
    </lineage>
</organism>
<dbReference type="InterPro" id="IPR002347">
    <property type="entry name" value="SDR_fam"/>
</dbReference>
<dbReference type="SMART" id="SM00822">
    <property type="entry name" value="PKS_KR"/>
    <property type="match status" value="1"/>
</dbReference>
<dbReference type="PRINTS" id="PR00081">
    <property type="entry name" value="GDHRDH"/>
</dbReference>
<reference evidence="5" key="2">
    <citation type="submission" date="2015-01" db="EMBL/GenBank/DDBJ databases">
        <title>Draft genome sequence of potential hydrocarbon metabolising strain of Rhodococcus rhodochrous.</title>
        <authorList>
            <person name="Aggarwal R.K."/>
            <person name="Dawar C."/>
        </authorList>
    </citation>
    <scope>NUCLEOTIDE SEQUENCE [LARGE SCALE GENOMIC DNA]</scope>
    <source>
        <strain evidence="5">KG-21</strain>
    </source>
</reference>
<dbReference type="InterPro" id="IPR057326">
    <property type="entry name" value="KR_dom"/>
</dbReference>
<dbReference type="AlphaFoldDB" id="A0A0M9WQW9"/>
<proteinExistence type="inferred from homology"/>
<dbReference type="PATRIC" id="fig|1441923.3.peg.279"/>
<reference evidence="4 5" key="1">
    <citation type="journal article" date="2015" name="Genome Announc.">
        <title>Draft Genome Sequence of Rhodococcus rhodochrous Strain KG-21, a Soil Isolate from Oil Fields of Krishna-Godavari Basin, India.</title>
        <authorList>
            <person name="Dawar C."/>
            <person name="Aggarwal R.K."/>
        </authorList>
    </citation>
    <scope>NUCLEOTIDE SEQUENCE [LARGE SCALE GENOMIC DNA]</scope>
    <source>
        <strain evidence="4 5">KG-21</strain>
    </source>
</reference>
<dbReference type="Gene3D" id="3.40.50.720">
    <property type="entry name" value="NAD(P)-binding Rossmann-like Domain"/>
    <property type="match status" value="1"/>
</dbReference>
<keyword evidence="1" id="KW-0560">Oxidoreductase</keyword>
<dbReference type="InterPro" id="IPR036291">
    <property type="entry name" value="NAD(P)-bd_dom_sf"/>
</dbReference>
<comment type="similarity">
    <text evidence="2">Belongs to the short-chain dehydrogenases/reductases (SDR) family.</text>
</comment>
<dbReference type="EMBL" id="AZYO01000001">
    <property type="protein sequence ID" value="KOS58241.1"/>
    <property type="molecule type" value="Genomic_DNA"/>
</dbReference>
<evidence type="ECO:0000313" key="5">
    <source>
        <dbReference type="Proteomes" id="UP000037712"/>
    </source>
</evidence>
<evidence type="ECO:0000256" key="1">
    <source>
        <dbReference type="ARBA" id="ARBA00023002"/>
    </source>
</evidence>
<dbReference type="Proteomes" id="UP000037712">
    <property type="component" value="Unassembled WGS sequence"/>
</dbReference>
<comment type="caution">
    <text evidence="4">The sequence shown here is derived from an EMBL/GenBank/DDBJ whole genome shotgun (WGS) entry which is preliminary data.</text>
</comment>
<accession>A0A0M9WQW9</accession>
<protein>
    <submittedName>
        <fullName evidence="4">3-hydroxy-2-methylbutyryl-CoA dehydrogenase</fullName>
    </submittedName>
</protein>
<evidence type="ECO:0000256" key="2">
    <source>
        <dbReference type="RuleBase" id="RU000363"/>
    </source>
</evidence>
<gene>
    <name evidence="4" type="ORF">Z051_01255</name>
</gene>
<dbReference type="PRINTS" id="PR00080">
    <property type="entry name" value="SDRFAMILY"/>
</dbReference>
<dbReference type="PANTHER" id="PTHR43658:SF8">
    <property type="entry name" value="17-BETA-HYDROXYSTEROID DEHYDROGENASE 14-RELATED"/>
    <property type="match status" value="1"/>
</dbReference>
<name>A0A0M9WQW9_RHORH</name>
<evidence type="ECO:0000259" key="3">
    <source>
        <dbReference type="SMART" id="SM00822"/>
    </source>
</evidence>